<keyword evidence="7 8" id="KW-0539">Nucleus</keyword>
<dbReference type="PANTHER" id="PTHR31089">
    <property type="entry name" value="CYCLIC DOF FACTOR 2"/>
    <property type="match status" value="1"/>
</dbReference>
<feature type="compositionally biased region" description="Polar residues" evidence="9">
    <location>
        <begin position="87"/>
        <end position="102"/>
    </location>
</feature>
<evidence type="ECO:0000256" key="5">
    <source>
        <dbReference type="ARBA" id="ARBA00023125"/>
    </source>
</evidence>
<gene>
    <name evidence="11" type="ORF">LUZ63_013460</name>
</gene>
<keyword evidence="2 8" id="KW-0863">Zinc-finger</keyword>
<evidence type="ECO:0000256" key="3">
    <source>
        <dbReference type="ARBA" id="ARBA00022833"/>
    </source>
</evidence>
<dbReference type="Proteomes" id="UP001151287">
    <property type="component" value="Unassembled WGS sequence"/>
</dbReference>
<dbReference type="GO" id="GO:0003677">
    <property type="term" value="F:DNA binding"/>
    <property type="evidence" value="ECO:0007669"/>
    <property type="project" value="UniProtKB-UniRule"/>
</dbReference>
<feature type="compositionally biased region" description="Basic and acidic residues" evidence="9">
    <location>
        <begin position="35"/>
        <end position="49"/>
    </location>
</feature>
<evidence type="ECO:0000313" key="11">
    <source>
        <dbReference type="EMBL" id="KAJ1689305.1"/>
    </source>
</evidence>
<comment type="subcellular location">
    <subcellularLocation>
        <location evidence="8">Nucleus</location>
    </subcellularLocation>
</comment>
<dbReference type="PROSITE" id="PS01361">
    <property type="entry name" value="ZF_DOF_1"/>
    <property type="match status" value="1"/>
</dbReference>
<name>A0A9Q0C8M2_9POAL</name>
<dbReference type="InterPro" id="IPR045174">
    <property type="entry name" value="Dof"/>
</dbReference>
<dbReference type="InterPro" id="IPR003851">
    <property type="entry name" value="Znf_Dof"/>
</dbReference>
<accession>A0A9Q0C8M2</accession>
<feature type="compositionally biased region" description="Basic and acidic residues" evidence="9">
    <location>
        <begin position="352"/>
        <end position="365"/>
    </location>
</feature>
<protein>
    <recommendedName>
        <fullName evidence="10">Dof-type domain-containing protein</fullName>
    </recommendedName>
</protein>
<evidence type="ECO:0000256" key="8">
    <source>
        <dbReference type="PROSITE-ProRule" id="PRU00071"/>
    </source>
</evidence>
<sequence>MLELNKDPAIKLFGRTIPVHEAPPTNPTAPELSSEPEKVLYKQSKDTETKYSNSDKASKSEGGDPSSPISSTSNIQNEQVKEEEVCENTNNTQKTTEPTSQEVKPDAEKALKKPDKIIPCPRCNSMDTKFCYYNNYNVNQPRHFCKNCQRYWTAGGTMRNVPVGAGRRKKHPSSHYRQIMMTSEGLLHQQGIPLVGPAKVIDAGMGIGNGTGTVLKFGTEVPLCESMATVLNIGEEGKSADLVTDEQSCISSTHVETRSHVSAVTCEKNTANGFRDGGGLPPMSCYPGPALMYPWGPAIPLPFVPASFWGWSSGPNPWNMPWTAITNGTGLPSSPSSNSSNSGNGSPTLGKHSREPISQSDEKFEKMEKKNLWAPKTLRIVDPDEAAKSSIWATLGIKHDDGSIFKSFGTKEKSKCQVTDSGPVLCANPAALSRSRSFQERT</sequence>
<evidence type="ECO:0000256" key="2">
    <source>
        <dbReference type="ARBA" id="ARBA00022771"/>
    </source>
</evidence>
<organism evidence="11 12">
    <name type="scientific">Rhynchospora breviuscula</name>
    <dbReference type="NCBI Taxonomy" id="2022672"/>
    <lineage>
        <taxon>Eukaryota</taxon>
        <taxon>Viridiplantae</taxon>
        <taxon>Streptophyta</taxon>
        <taxon>Embryophyta</taxon>
        <taxon>Tracheophyta</taxon>
        <taxon>Spermatophyta</taxon>
        <taxon>Magnoliopsida</taxon>
        <taxon>Liliopsida</taxon>
        <taxon>Poales</taxon>
        <taxon>Cyperaceae</taxon>
        <taxon>Cyperoideae</taxon>
        <taxon>Rhynchosporeae</taxon>
        <taxon>Rhynchospora</taxon>
    </lineage>
</organism>
<dbReference type="PANTHER" id="PTHR31089:SF1">
    <property type="entry name" value="CYCLIC DOF FACTOR 3"/>
    <property type="match status" value="1"/>
</dbReference>
<dbReference type="GO" id="GO:0008270">
    <property type="term" value="F:zinc ion binding"/>
    <property type="evidence" value="ECO:0007669"/>
    <property type="project" value="UniProtKB-KW"/>
</dbReference>
<evidence type="ECO:0000256" key="4">
    <source>
        <dbReference type="ARBA" id="ARBA00023015"/>
    </source>
</evidence>
<keyword evidence="12" id="KW-1185">Reference proteome</keyword>
<keyword evidence="1" id="KW-0479">Metal-binding</keyword>
<feature type="domain" description="Dof-type" evidence="10">
    <location>
        <begin position="118"/>
        <end position="172"/>
    </location>
</feature>
<dbReference type="PROSITE" id="PS50884">
    <property type="entry name" value="ZF_DOF_2"/>
    <property type="match status" value="1"/>
</dbReference>
<keyword evidence="5 8" id="KW-0238">DNA-binding</keyword>
<dbReference type="GO" id="GO:0003700">
    <property type="term" value="F:DNA-binding transcription factor activity"/>
    <property type="evidence" value="ECO:0007669"/>
    <property type="project" value="InterPro"/>
</dbReference>
<evidence type="ECO:0000256" key="6">
    <source>
        <dbReference type="ARBA" id="ARBA00023163"/>
    </source>
</evidence>
<evidence type="ECO:0000256" key="1">
    <source>
        <dbReference type="ARBA" id="ARBA00022723"/>
    </source>
</evidence>
<evidence type="ECO:0000256" key="7">
    <source>
        <dbReference type="ARBA" id="ARBA00023242"/>
    </source>
</evidence>
<dbReference type="EMBL" id="JAMQYH010000004">
    <property type="protein sequence ID" value="KAJ1689305.1"/>
    <property type="molecule type" value="Genomic_DNA"/>
</dbReference>
<keyword evidence="6" id="KW-0804">Transcription</keyword>
<evidence type="ECO:0000259" key="10">
    <source>
        <dbReference type="PROSITE" id="PS50884"/>
    </source>
</evidence>
<evidence type="ECO:0000313" key="12">
    <source>
        <dbReference type="Proteomes" id="UP001151287"/>
    </source>
</evidence>
<dbReference type="AlphaFoldDB" id="A0A9Q0C8M2"/>
<evidence type="ECO:0000256" key="9">
    <source>
        <dbReference type="SAM" id="MobiDB-lite"/>
    </source>
</evidence>
<reference evidence="11" key="1">
    <citation type="journal article" date="2022" name="Cell">
        <title>Repeat-based holocentromeres influence genome architecture and karyotype evolution.</title>
        <authorList>
            <person name="Hofstatter P.G."/>
            <person name="Thangavel G."/>
            <person name="Lux T."/>
            <person name="Neumann P."/>
            <person name="Vondrak T."/>
            <person name="Novak P."/>
            <person name="Zhang M."/>
            <person name="Costa L."/>
            <person name="Castellani M."/>
            <person name="Scott A."/>
            <person name="Toegelov H."/>
            <person name="Fuchs J."/>
            <person name="Mata-Sucre Y."/>
            <person name="Dias Y."/>
            <person name="Vanzela A.L.L."/>
            <person name="Huettel B."/>
            <person name="Almeida C.C.S."/>
            <person name="Simkova H."/>
            <person name="Souza G."/>
            <person name="Pedrosa-Harand A."/>
            <person name="Macas J."/>
            <person name="Mayer K.F.X."/>
            <person name="Houben A."/>
            <person name="Marques A."/>
        </authorList>
    </citation>
    <scope>NUCLEOTIDE SEQUENCE</scope>
    <source>
        <strain evidence="11">RhyBre1mFocal</strain>
    </source>
</reference>
<dbReference type="GO" id="GO:0005634">
    <property type="term" value="C:nucleus"/>
    <property type="evidence" value="ECO:0007669"/>
    <property type="project" value="UniProtKB-SubCell"/>
</dbReference>
<proteinExistence type="predicted"/>
<keyword evidence="4" id="KW-0805">Transcription regulation</keyword>
<dbReference type="Pfam" id="PF02701">
    <property type="entry name" value="Zn_ribbon_Dof"/>
    <property type="match status" value="1"/>
</dbReference>
<feature type="region of interest" description="Disordered" evidence="9">
    <location>
        <begin position="14"/>
        <end position="110"/>
    </location>
</feature>
<feature type="compositionally biased region" description="Polar residues" evidence="9">
    <location>
        <begin position="67"/>
        <end position="78"/>
    </location>
</feature>
<keyword evidence="3" id="KW-0862">Zinc</keyword>
<comment type="caution">
    <text evidence="11">The sequence shown here is derived from an EMBL/GenBank/DDBJ whole genome shotgun (WGS) entry which is preliminary data.</text>
</comment>
<feature type="region of interest" description="Disordered" evidence="9">
    <location>
        <begin position="323"/>
        <end position="365"/>
    </location>
</feature>
<feature type="compositionally biased region" description="Low complexity" evidence="9">
    <location>
        <begin position="326"/>
        <end position="350"/>
    </location>
</feature>
<dbReference type="OrthoDB" id="1927254at2759"/>